<comment type="caution">
    <text evidence="3">The sequence shown here is derived from an EMBL/GenBank/DDBJ whole genome shotgun (WGS) entry which is preliminary data.</text>
</comment>
<sequence length="187" mass="21411">MAISNHERVGRALNLLRDGLYPFVEREMKAIYGDRWLIPAAASLPEHYMARREVQDVLKEDVSALLMVMWEQWNNVFRNTLGRTECSIVSELRDTRNGWAHTSTFSTDDAYRALDSMTRLLTAISAPEADQVEKQKQELLRLRFEDQARRVTQRAAVAPTEGQPMAGLKPWREIATPHPDVASGRFD</sequence>
<protein>
    <recommendedName>
        <fullName evidence="2">Swt1-like HEPN domain-containing protein</fullName>
    </recommendedName>
</protein>
<evidence type="ECO:0000259" key="2">
    <source>
        <dbReference type="Pfam" id="PF18731"/>
    </source>
</evidence>
<reference evidence="3" key="1">
    <citation type="submission" date="2021-02" db="EMBL/GenBank/DDBJ databases">
        <title>The CRISPR/cas machinery reduction and long-range gene transfer in the hot spring cyanobacterium Synechococcus.</title>
        <authorList>
            <person name="Dvorak P."/>
            <person name="Jahodarova E."/>
            <person name="Hasler P."/>
            <person name="Poulickova A."/>
        </authorList>
    </citation>
    <scope>NUCLEOTIDE SEQUENCE</scope>
    <source>
        <strain evidence="3">Rupite</strain>
    </source>
</reference>
<feature type="domain" description="Swt1-like HEPN" evidence="2">
    <location>
        <begin position="11"/>
        <end position="125"/>
    </location>
</feature>
<proteinExistence type="predicted"/>
<dbReference type="EMBL" id="JAFIRA010000069">
    <property type="protein sequence ID" value="MCJ2544473.1"/>
    <property type="molecule type" value="Genomic_DNA"/>
</dbReference>
<accession>A0ABT0CFB4</accession>
<evidence type="ECO:0000313" key="4">
    <source>
        <dbReference type="Proteomes" id="UP000830835"/>
    </source>
</evidence>
<keyword evidence="4" id="KW-1185">Reference proteome</keyword>
<organism evidence="3 4">
    <name type="scientific">Thermostichus vulcanus str. 'Rupite'</name>
    <dbReference type="NCBI Taxonomy" id="2813851"/>
    <lineage>
        <taxon>Bacteria</taxon>
        <taxon>Bacillati</taxon>
        <taxon>Cyanobacteriota</taxon>
        <taxon>Cyanophyceae</taxon>
        <taxon>Thermostichales</taxon>
        <taxon>Thermostichaceae</taxon>
        <taxon>Thermostichus</taxon>
    </lineage>
</organism>
<evidence type="ECO:0000256" key="1">
    <source>
        <dbReference type="SAM" id="MobiDB-lite"/>
    </source>
</evidence>
<name>A0ABT0CFB4_THEVL</name>
<evidence type="ECO:0000313" key="3">
    <source>
        <dbReference type="EMBL" id="MCJ2544473.1"/>
    </source>
</evidence>
<dbReference type="InterPro" id="IPR041650">
    <property type="entry name" value="HEPN_Swt1"/>
</dbReference>
<dbReference type="Pfam" id="PF18731">
    <property type="entry name" value="HEPN_Swt1"/>
    <property type="match status" value="1"/>
</dbReference>
<gene>
    <name evidence="3" type="ORF">JX360_16430</name>
</gene>
<dbReference type="Proteomes" id="UP000830835">
    <property type="component" value="Unassembled WGS sequence"/>
</dbReference>
<feature type="region of interest" description="Disordered" evidence="1">
    <location>
        <begin position="155"/>
        <end position="187"/>
    </location>
</feature>